<accession>A0A2N1N2R5</accession>
<reference evidence="2 3" key="1">
    <citation type="submission" date="2016-04" db="EMBL/GenBank/DDBJ databases">
        <title>Genome analyses suggest a sexual origin of heterokaryosis in a supposedly ancient asexual fungus.</title>
        <authorList>
            <person name="Ropars J."/>
            <person name="Sedzielewska K."/>
            <person name="Noel J."/>
            <person name="Charron P."/>
            <person name="Farinelli L."/>
            <person name="Marton T."/>
            <person name="Kruger M."/>
            <person name="Pelin A."/>
            <person name="Brachmann A."/>
            <person name="Corradi N."/>
        </authorList>
    </citation>
    <scope>NUCLEOTIDE SEQUENCE [LARGE SCALE GENOMIC DNA]</scope>
    <source>
        <strain evidence="2 3">C2</strain>
    </source>
</reference>
<dbReference type="VEuPathDB" id="FungiDB:FUN_000090"/>
<evidence type="ECO:0000256" key="1">
    <source>
        <dbReference type="SAM" id="MobiDB-lite"/>
    </source>
</evidence>
<dbReference type="AlphaFoldDB" id="A0A2N1N2R5"/>
<gene>
    <name evidence="2" type="ORF">RhiirC2_782632</name>
</gene>
<sequence length="168" mass="19668">MRKREYKDATELEDDDDETTDDRLRTNTNEELEMEFYLYMLEKWKRMEPALNLLAADNPNVRQRYLTDFDCINIDDTMVLLSPIERAIRFLSAFSYPTHDAIYQKLSNFWPIMSESSQLSSLLDPRVKFSAFENEIERTNAKNLALNLTKYSPPSSPLLAGLKEEVIL</sequence>
<protein>
    <submittedName>
        <fullName evidence="2">Uncharacterized protein</fullName>
    </submittedName>
</protein>
<feature type="compositionally biased region" description="Basic and acidic residues" evidence="1">
    <location>
        <begin position="1"/>
        <end position="10"/>
    </location>
</feature>
<feature type="compositionally biased region" description="Acidic residues" evidence="1">
    <location>
        <begin position="11"/>
        <end position="20"/>
    </location>
</feature>
<comment type="caution">
    <text evidence="2">The sequence shown here is derived from an EMBL/GenBank/DDBJ whole genome shotgun (WGS) entry which is preliminary data.</text>
</comment>
<organism evidence="2 3">
    <name type="scientific">Rhizophagus irregularis</name>
    <dbReference type="NCBI Taxonomy" id="588596"/>
    <lineage>
        <taxon>Eukaryota</taxon>
        <taxon>Fungi</taxon>
        <taxon>Fungi incertae sedis</taxon>
        <taxon>Mucoromycota</taxon>
        <taxon>Glomeromycotina</taxon>
        <taxon>Glomeromycetes</taxon>
        <taxon>Glomerales</taxon>
        <taxon>Glomeraceae</taxon>
        <taxon>Rhizophagus</taxon>
    </lineage>
</organism>
<evidence type="ECO:0000313" key="3">
    <source>
        <dbReference type="Proteomes" id="UP000233469"/>
    </source>
</evidence>
<reference evidence="2 3" key="2">
    <citation type="submission" date="2017-10" db="EMBL/GenBank/DDBJ databases">
        <title>Extensive intraspecific genome diversity in a model arbuscular mycorrhizal fungus.</title>
        <authorList>
            <person name="Chen E.C.H."/>
            <person name="Morin E."/>
            <person name="Baudet D."/>
            <person name="Noel J."/>
            <person name="Ndikumana S."/>
            <person name="Charron P."/>
            <person name="St-Onge C."/>
            <person name="Giorgi J."/>
            <person name="Grigoriev I.V."/>
            <person name="Roux C."/>
            <person name="Martin F.M."/>
            <person name="Corradi N."/>
        </authorList>
    </citation>
    <scope>NUCLEOTIDE SEQUENCE [LARGE SCALE GENOMIC DNA]</scope>
    <source>
        <strain evidence="2 3">C2</strain>
    </source>
</reference>
<feature type="region of interest" description="Disordered" evidence="1">
    <location>
        <begin position="1"/>
        <end position="26"/>
    </location>
</feature>
<dbReference type="VEuPathDB" id="FungiDB:RhiirA1_470353"/>
<dbReference type="VEuPathDB" id="FungiDB:RhiirFUN_017500"/>
<dbReference type="EMBL" id="LLXL01000876">
    <property type="protein sequence ID" value="PKK68158.1"/>
    <property type="molecule type" value="Genomic_DNA"/>
</dbReference>
<evidence type="ECO:0000313" key="2">
    <source>
        <dbReference type="EMBL" id="PKK68158.1"/>
    </source>
</evidence>
<name>A0A2N1N2R5_9GLOM</name>
<proteinExistence type="predicted"/>
<dbReference type="Proteomes" id="UP000233469">
    <property type="component" value="Unassembled WGS sequence"/>
</dbReference>